<keyword evidence="3" id="KW-0067">ATP-binding</keyword>
<dbReference type="EMBL" id="QNRX01000010">
    <property type="protein sequence ID" value="RBP63318.1"/>
    <property type="molecule type" value="Genomic_DNA"/>
</dbReference>
<comment type="caution">
    <text evidence="4">The sequence shown here is derived from an EMBL/GenBank/DDBJ whole genome shotgun (WGS) entry which is preliminary data.</text>
</comment>
<dbReference type="AlphaFoldDB" id="A0A366I6C1"/>
<protein>
    <submittedName>
        <fullName evidence="4">Nucleoside-triphosphatase</fullName>
    </submittedName>
</protein>
<dbReference type="InterPro" id="IPR027417">
    <property type="entry name" value="P-loop_NTPase"/>
</dbReference>
<keyword evidence="5" id="KW-1185">Reference proteome</keyword>
<keyword evidence="1" id="KW-0547">Nucleotide-binding</keyword>
<dbReference type="InterPro" id="IPR004948">
    <property type="entry name" value="Nuc-triphosphatase_THEP1"/>
</dbReference>
<dbReference type="Proteomes" id="UP000253490">
    <property type="component" value="Unassembled WGS sequence"/>
</dbReference>
<gene>
    <name evidence="4" type="ORF">DES36_11061</name>
</gene>
<evidence type="ECO:0000256" key="2">
    <source>
        <dbReference type="ARBA" id="ARBA00022801"/>
    </source>
</evidence>
<dbReference type="OrthoDB" id="9786803at2"/>
<dbReference type="SUPFAM" id="SSF52540">
    <property type="entry name" value="P-loop containing nucleoside triphosphate hydrolases"/>
    <property type="match status" value="1"/>
</dbReference>
<dbReference type="GO" id="GO:0017111">
    <property type="term" value="F:ribonucleoside triphosphate phosphatase activity"/>
    <property type="evidence" value="ECO:0007669"/>
    <property type="project" value="InterPro"/>
</dbReference>
<evidence type="ECO:0000313" key="5">
    <source>
        <dbReference type="Proteomes" id="UP000253490"/>
    </source>
</evidence>
<evidence type="ECO:0000313" key="4">
    <source>
        <dbReference type="EMBL" id="RBP63318.1"/>
    </source>
</evidence>
<dbReference type="RefSeq" id="WP_113920836.1">
    <property type="nucleotide sequence ID" value="NZ_QNRX01000010.1"/>
</dbReference>
<proteinExistence type="predicted"/>
<dbReference type="GO" id="GO:0005524">
    <property type="term" value="F:ATP binding"/>
    <property type="evidence" value="ECO:0007669"/>
    <property type="project" value="UniProtKB-KW"/>
</dbReference>
<organism evidence="4 5">
    <name type="scientific">Alkalibaculum bacchi</name>
    <dbReference type="NCBI Taxonomy" id="645887"/>
    <lineage>
        <taxon>Bacteria</taxon>
        <taxon>Bacillati</taxon>
        <taxon>Bacillota</taxon>
        <taxon>Clostridia</taxon>
        <taxon>Eubacteriales</taxon>
        <taxon>Eubacteriaceae</taxon>
        <taxon>Alkalibaculum</taxon>
    </lineage>
</organism>
<name>A0A366I6C1_9FIRM</name>
<evidence type="ECO:0000256" key="1">
    <source>
        <dbReference type="ARBA" id="ARBA00022741"/>
    </source>
</evidence>
<reference evidence="4 5" key="1">
    <citation type="submission" date="2018-06" db="EMBL/GenBank/DDBJ databases">
        <title>Genomic Encyclopedia of Type Strains, Phase IV (KMG-IV): sequencing the most valuable type-strain genomes for metagenomic binning, comparative biology and taxonomic classification.</title>
        <authorList>
            <person name="Goeker M."/>
        </authorList>
    </citation>
    <scope>NUCLEOTIDE SEQUENCE [LARGE SCALE GENOMIC DNA]</scope>
    <source>
        <strain evidence="4 5">DSM 22112</strain>
    </source>
</reference>
<dbReference type="PANTHER" id="PTHR43146">
    <property type="entry name" value="CANCER-RELATED NUCLEOSIDE-TRIPHOSPHATASE"/>
    <property type="match status" value="1"/>
</dbReference>
<dbReference type="PANTHER" id="PTHR43146:SF1">
    <property type="entry name" value="CANCER-RELATED NUCLEOSIDE-TRIPHOSPHATASE"/>
    <property type="match status" value="1"/>
</dbReference>
<evidence type="ECO:0000256" key="3">
    <source>
        <dbReference type="ARBA" id="ARBA00022840"/>
    </source>
</evidence>
<accession>A0A366I6C1</accession>
<sequence length="175" mass="19994">MHIFLTGDIQIGKTTVIDRTTALLNKAVGGFQTYFDLDRELPTRRLYINSALQSKVFCEENIVVQFRENGFPLVHDEKFDAYGVQLIEEAIGKSDLIVMDECGNLEQFATLFQRKILNTLNGNIPILGVVKQNSWGWTDYIRNHSKVKLITVTNENRDLLPEAIANYIRNLDECV</sequence>
<dbReference type="Pfam" id="PF03266">
    <property type="entry name" value="NTPase_1"/>
    <property type="match status" value="1"/>
</dbReference>
<keyword evidence="2" id="KW-0378">Hydrolase</keyword>
<dbReference type="Gene3D" id="3.40.50.300">
    <property type="entry name" value="P-loop containing nucleotide triphosphate hydrolases"/>
    <property type="match status" value="1"/>
</dbReference>